<comment type="caution">
    <text evidence="3">The sequence shown here is derived from an EMBL/GenBank/DDBJ whole genome shotgun (WGS) entry which is preliminary data.</text>
</comment>
<dbReference type="EMBL" id="JABFXE010000410">
    <property type="protein sequence ID" value="NUQ88732.1"/>
    <property type="molecule type" value="Genomic_DNA"/>
</dbReference>
<gene>
    <name evidence="3" type="ORF">HOQ43_09755</name>
</gene>
<dbReference type="PROSITE" id="PS51257">
    <property type="entry name" value="PROKAR_LIPOPROTEIN"/>
    <property type="match status" value="1"/>
</dbReference>
<evidence type="ECO:0000313" key="4">
    <source>
        <dbReference type="Proteomes" id="UP000574690"/>
    </source>
</evidence>
<protein>
    <submittedName>
        <fullName evidence="3">Uncharacterized protein</fullName>
    </submittedName>
</protein>
<proteinExistence type="predicted"/>
<reference evidence="3 4" key="1">
    <citation type="submission" date="2020-05" db="EMBL/GenBank/DDBJ databases">
        <title>DNA-SIP metagenomic assembled genomes.</title>
        <authorList>
            <person name="Yu J."/>
        </authorList>
    </citation>
    <scope>NUCLEOTIDE SEQUENCE [LARGE SCALE GENOMIC DNA]</scope>
    <source>
        <strain evidence="3">Bin5.27</strain>
    </source>
</reference>
<organism evidence="3 4">
    <name type="scientific">Glycomyces artemisiae</name>
    <dbReference type="NCBI Taxonomy" id="1076443"/>
    <lineage>
        <taxon>Bacteria</taxon>
        <taxon>Bacillati</taxon>
        <taxon>Actinomycetota</taxon>
        <taxon>Actinomycetes</taxon>
        <taxon>Glycomycetales</taxon>
        <taxon>Glycomycetaceae</taxon>
        <taxon>Glycomyces</taxon>
    </lineage>
</organism>
<feature type="chain" id="PRO_5039620645" evidence="2">
    <location>
        <begin position="24"/>
        <end position="251"/>
    </location>
</feature>
<sequence>MHSLTRRLAFPTLVAMLTAAACTGDPVDPPTESPSAAPTTSESPSPPQRQDFSTELASMEAWEDPCVPVDLEPLTAQIGNLESVDLKSSVDDDPVSGVIWTGHCFAGLRLPTSGNEEIFVVIDANDSNTAAFEHFHDFASFTAERFSDDEVDYEAALGSGTSWLSSRITAQEDPTDRSASRALAVAVLLGDFYTVEILVQFSPGEALRADCEPSAEDDCALTATELAEFMATSGYLDDLHADIEAAVEAGL</sequence>
<feature type="compositionally biased region" description="Low complexity" evidence="1">
    <location>
        <begin position="33"/>
        <end position="43"/>
    </location>
</feature>
<evidence type="ECO:0000256" key="2">
    <source>
        <dbReference type="SAM" id="SignalP"/>
    </source>
</evidence>
<keyword evidence="2" id="KW-0732">Signal</keyword>
<accession>A0A850CB10</accession>
<feature type="signal peptide" evidence="2">
    <location>
        <begin position="1"/>
        <end position="23"/>
    </location>
</feature>
<feature type="region of interest" description="Disordered" evidence="1">
    <location>
        <begin position="24"/>
        <end position="52"/>
    </location>
</feature>
<evidence type="ECO:0000256" key="1">
    <source>
        <dbReference type="SAM" id="MobiDB-lite"/>
    </source>
</evidence>
<name>A0A850CB10_9ACTN</name>
<dbReference type="Proteomes" id="UP000574690">
    <property type="component" value="Unassembled WGS sequence"/>
</dbReference>
<dbReference type="AlphaFoldDB" id="A0A850CB10"/>
<evidence type="ECO:0000313" key="3">
    <source>
        <dbReference type="EMBL" id="NUQ88732.1"/>
    </source>
</evidence>